<name>A0A5C3PAZ7_9APHY</name>
<evidence type="ECO:0000256" key="2">
    <source>
        <dbReference type="ARBA" id="ARBA00022771"/>
    </source>
</evidence>
<keyword evidence="7" id="KW-1185">Reference proteome</keyword>
<evidence type="ECO:0000259" key="5">
    <source>
        <dbReference type="PROSITE" id="PS50865"/>
    </source>
</evidence>
<sequence length="326" mass="36352">MSSTTSGAPEPSLSIAALRRCQECGQAQDAEHRLQRCAGCFHILYCSKTCQKKAWKTHKLLCSTNAGIIERSDSIPQPQLEGLGFESFSKFTDVFRQWSDAHKNALYMCAKVVVMQRGGIASSQNPQKMLAFFVTPRRSGNLLSLRNPSLMFQLQTMHLFDLEEHMAMSPDVRTKWEHDAPVRASMDAKFTTHPLYAGLLPTVTTIDGIDMVRLDYLTQFHPNPSLAPLAACVAPVRDIVLEDILHLALGSINAGFPLRPEGSGSSQQVLPGHFVRDQFTHTWQPLFADWTQYRRGQHKGLDETLDGLRSGIPPSLLIRAVHSMIL</sequence>
<dbReference type="Gene3D" id="6.10.140.2220">
    <property type="match status" value="1"/>
</dbReference>
<gene>
    <name evidence="6" type="ORF">K466DRAFT_493450</name>
</gene>
<dbReference type="Pfam" id="PF01753">
    <property type="entry name" value="zf-MYND"/>
    <property type="match status" value="1"/>
</dbReference>
<dbReference type="EMBL" id="ML211216">
    <property type="protein sequence ID" value="TFK86089.1"/>
    <property type="molecule type" value="Genomic_DNA"/>
</dbReference>
<accession>A0A5C3PAZ7</accession>
<protein>
    <recommendedName>
        <fullName evidence="5">MYND-type domain-containing protein</fullName>
    </recommendedName>
</protein>
<dbReference type="InParanoid" id="A0A5C3PAZ7"/>
<dbReference type="GO" id="GO:0008270">
    <property type="term" value="F:zinc ion binding"/>
    <property type="evidence" value="ECO:0007669"/>
    <property type="project" value="UniProtKB-KW"/>
</dbReference>
<dbReference type="InterPro" id="IPR002893">
    <property type="entry name" value="Znf_MYND"/>
</dbReference>
<keyword evidence="3" id="KW-0862">Zinc</keyword>
<keyword evidence="2 4" id="KW-0863">Zinc-finger</keyword>
<evidence type="ECO:0000313" key="7">
    <source>
        <dbReference type="Proteomes" id="UP000308197"/>
    </source>
</evidence>
<dbReference type="PROSITE" id="PS50865">
    <property type="entry name" value="ZF_MYND_2"/>
    <property type="match status" value="1"/>
</dbReference>
<evidence type="ECO:0000256" key="1">
    <source>
        <dbReference type="ARBA" id="ARBA00022723"/>
    </source>
</evidence>
<feature type="domain" description="MYND-type" evidence="5">
    <location>
        <begin position="21"/>
        <end position="62"/>
    </location>
</feature>
<dbReference type="SUPFAM" id="SSF144232">
    <property type="entry name" value="HIT/MYND zinc finger-like"/>
    <property type="match status" value="1"/>
</dbReference>
<dbReference type="STRING" id="1314778.A0A5C3PAZ7"/>
<proteinExistence type="predicted"/>
<evidence type="ECO:0000256" key="3">
    <source>
        <dbReference type="ARBA" id="ARBA00022833"/>
    </source>
</evidence>
<dbReference type="PROSITE" id="PS01360">
    <property type="entry name" value="ZF_MYND_1"/>
    <property type="match status" value="1"/>
</dbReference>
<dbReference type="AlphaFoldDB" id="A0A5C3PAZ7"/>
<evidence type="ECO:0000313" key="6">
    <source>
        <dbReference type="EMBL" id="TFK86089.1"/>
    </source>
</evidence>
<dbReference type="Proteomes" id="UP000308197">
    <property type="component" value="Unassembled WGS sequence"/>
</dbReference>
<keyword evidence="1" id="KW-0479">Metal-binding</keyword>
<reference evidence="6 7" key="1">
    <citation type="journal article" date="2019" name="Nat. Ecol. Evol.">
        <title>Megaphylogeny resolves global patterns of mushroom evolution.</title>
        <authorList>
            <person name="Varga T."/>
            <person name="Krizsan K."/>
            <person name="Foldi C."/>
            <person name="Dima B."/>
            <person name="Sanchez-Garcia M."/>
            <person name="Sanchez-Ramirez S."/>
            <person name="Szollosi G.J."/>
            <person name="Szarkandi J.G."/>
            <person name="Papp V."/>
            <person name="Albert L."/>
            <person name="Andreopoulos W."/>
            <person name="Angelini C."/>
            <person name="Antonin V."/>
            <person name="Barry K.W."/>
            <person name="Bougher N.L."/>
            <person name="Buchanan P."/>
            <person name="Buyck B."/>
            <person name="Bense V."/>
            <person name="Catcheside P."/>
            <person name="Chovatia M."/>
            <person name="Cooper J."/>
            <person name="Damon W."/>
            <person name="Desjardin D."/>
            <person name="Finy P."/>
            <person name="Geml J."/>
            <person name="Haridas S."/>
            <person name="Hughes K."/>
            <person name="Justo A."/>
            <person name="Karasinski D."/>
            <person name="Kautmanova I."/>
            <person name="Kiss B."/>
            <person name="Kocsube S."/>
            <person name="Kotiranta H."/>
            <person name="LaButti K.M."/>
            <person name="Lechner B.E."/>
            <person name="Liimatainen K."/>
            <person name="Lipzen A."/>
            <person name="Lukacs Z."/>
            <person name="Mihaltcheva S."/>
            <person name="Morgado L.N."/>
            <person name="Niskanen T."/>
            <person name="Noordeloos M.E."/>
            <person name="Ohm R.A."/>
            <person name="Ortiz-Santana B."/>
            <person name="Ovrebo C."/>
            <person name="Racz N."/>
            <person name="Riley R."/>
            <person name="Savchenko A."/>
            <person name="Shiryaev A."/>
            <person name="Soop K."/>
            <person name="Spirin V."/>
            <person name="Szebenyi C."/>
            <person name="Tomsovsky M."/>
            <person name="Tulloss R.E."/>
            <person name="Uehling J."/>
            <person name="Grigoriev I.V."/>
            <person name="Vagvolgyi C."/>
            <person name="Papp T."/>
            <person name="Martin F.M."/>
            <person name="Miettinen O."/>
            <person name="Hibbett D.S."/>
            <person name="Nagy L.G."/>
        </authorList>
    </citation>
    <scope>NUCLEOTIDE SEQUENCE [LARGE SCALE GENOMIC DNA]</scope>
    <source>
        <strain evidence="6 7">HHB13444</strain>
    </source>
</reference>
<evidence type="ECO:0000256" key="4">
    <source>
        <dbReference type="PROSITE-ProRule" id="PRU00134"/>
    </source>
</evidence>
<organism evidence="6 7">
    <name type="scientific">Polyporus arcularius HHB13444</name>
    <dbReference type="NCBI Taxonomy" id="1314778"/>
    <lineage>
        <taxon>Eukaryota</taxon>
        <taxon>Fungi</taxon>
        <taxon>Dikarya</taxon>
        <taxon>Basidiomycota</taxon>
        <taxon>Agaricomycotina</taxon>
        <taxon>Agaricomycetes</taxon>
        <taxon>Polyporales</taxon>
        <taxon>Polyporaceae</taxon>
        <taxon>Polyporus</taxon>
    </lineage>
</organism>